<organism evidence="16 17">
    <name type="scientific">Erwinia mallotivora</name>
    <dbReference type="NCBI Taxonomy" id="69222"/>
    <lineage>
        <taxon>Bacteria</taxon>
        <taxon>Pseudomonadati</taxon>
        <taxon>Pseudomonadota</taxon>
        <taxon>Gammaproteobacteria</taxon>
        <taxon>Enterobacterales</taxon>
        <taxon>Erwiniaceae</taxon>
        <taxon>Erwinia</taxon>
    </lineage>
</organism>
<keyword evidence="17" id="KW-1185">Reference proteome</keyword>
<feature type="domain" description="tRNA synthetases class I catalytic" evidence="14">
    <location>
        <begin position="12"/>
        <end position="125"/>
    </location>
</feature>
<comment type="similarity">
    <text evidence="13">Belongs to the class-I aminoacyl-tRNA synthetase family.</text>
</comment>
<dbReference type="CDD" id="cd00814">
    <property type="entry name" value="MetRS_core"/>
    <property type="match status" value="1"/>
</dbReference>
<dbReference type="InterPro" id="IPR023457">
    <property type="entry name" value="Met-tRNA_synth_2"/>
</dbReference>
<protein>
    <recommendedName>
        <fullName evidence="4">Methionine--tRNA ligase</fullName>
        <ecNumber evidence="3">6.1.1.10</ecNumber>
    </recommendedName>
    <alternativeName>
        <fullName evidence="12">Methionyl-tRNA synthetase</fullName>
    </alternativeName>
</protein>
<evidence type="ECO:0000256" key="4">
    <source>
        <dbReference type="ARBA" id="ARBA00018753"/>
    </source>
</evidence>
<dbReference type="FunFam" id="2.170.220.10:FF:000003">
    <property type="entry name" value="Methionine--tRNA ligase"/>
    <property type="match status" value="1"/>
</dbReference>
<dbReference type="NCBIfam" id="TIGR00398">
    <property type="entry name" value="metG"/>
    <property type="match status" value="1"/>
</dbReference>
<evidence type="ECO:0000256" key="8">
    <source>
        <dbReference type="ARBA" id="ARBA00022833"/>
    </source>
</evidence>
<keyword evidence="9 13" id="KW-0067">ATP-binding</keyword>
<comment type="caution">
    <text evidence="16">The sequence shown here is derived from an EMBL/GenBank/DDBJ whole genome shotgun (WGS) entry which is preliminary data.</text>
</comment>
<keyword evidence="6" id="KW-0479">Metal-binding</keyword>
<accession>A0A014MDW3</accession>
<dbReference type="Gene3D" id="2.170.220.10">
    <property type="match status" value="1"/>
</dbReference>
<dbReference type="GO" id="GO:0046872">
    <property type="term" value="F:metal ion binding"/>
    <property type="evidence" value="ECO:0007669"/>
    <property type="project" value="UniProtKB-KW"/>
</dbReference>
<dbReference type="GO" id="GO:0004825">
    <property type="term" value="F:methionine-tRNA ligase activity"/>
    <property type="evidence" value="ECO:0007669"/>
    <property type="project" value="UniProtKB-EC"/>
</dbReference>
<dbReference type="RefSeq" id="WP_052018718.1">
    <property type="nucleotide sequence ID" value="NZ_JFHN01000034.1"/>
</dbReference>
<evidence type="ECO:0000256" key="7">
    <source>
        <dbReference type="ARBA" id="ARBA00022741"/>
    </source>
</evidence>
<gene>
    <name evidence="16" type="ORF">BG55_06445</name>
</gene>
<feature type="domain" description="Methionyl/Leucyl tRNA synthetase" evidence="15">
    <location>
        <begin position="136"/>
        <end position="358"/>
    </location>
</feature>
<dbReference type="Proteomes" id="UP000019918">
    <property type="component" value="Unassembled WGS sequence"/>
</dbReference>
<dbReference type="STRING" id="69222.BG55_06445"/>
<evidence type="ECO:0000256" key="10">
    <source>
        <dbReference type="ARBA" id="ARBA00022917"/>
    </source>
</evidence>
<comment type="function">
    <text evidence="2">Is required not only for elongation of protein synthesis but also for the initiation of all mRNA translation through initiator tRNA(fMet) aminoacylation.</text>
</comment>
<comment type="cofactor">
    <cofactor evidence="1">
        <name>Zn(2+)</name>
        <dbReference type="ChEBI" id="CHEBI:29105"/>
    </cofactor>
</comment>
<evidence type="ECO:0000259" key="15">
    <source>
        <dbReference type="Pfam" id="PF09334"/>
    </source>
</evidence>
<evidence type="ECO:0000256" key="5">
    <source>
        <dbReference type="ARBA" id="ARBA00022598"/>
    </source>
</evidence>
<dbReference type="PATRIC" id="fig|69222.5.peg.1328"/>
<proteinExistence type="inferred from homology"/>
<evidence type="ECO:0000313" key="16">
    <source>
        <dbReference type="EMBL" id="EXU76229.1"/>
    </source>
</evidence>
<dbReference type="InterPro" id="IPR015413">
    <property type="entry name" value="Methionyl/Leucyl_tRNA_Synth"/>
</dbReference>
<dbReference type="OrthoDB" id="9810191at2"/>
<keyword evidence="5 13" id="KW-0436">Ligase</keyword>
<dbReference type="GO" id="GO:0005524">
    <property type="term" value="F:ATP binding"/>
    <property type="evidence" value="ECO:0007669"/>
    <property type="project" value="UniProtKB-KW"/>
</dbReference>
<dbReference type="Pfam" id="PF09334">
    <property type="entry name" value="tRNA-synt_1g"/>
    <property type="match status" value="1"/>
</dbReference>
<keyword evidence="8" id="KW-0862">Zinc</keyword>
<evidence type="ECO:0000256" key="12">
    <source>
        <dbReference type="ARBA" id="ARBA00030904"/>
    </source>
</evidence>
<dbReference type="PANTHER" id="PTHR43326:SF1">
    <property type="entry name" value="METHIONINE--TRNA LIGASE, MITOCHONDRIAL"/>
    <property type="match status" value="1"/>
</dbReference>
<dbReference type="InterPro" id="IPR041872">
    <property type="entry name" value="Anticodon_Met"/>
</dbReference>
<evidence type="ECO:0000313" key="17">
    <source>
        <dbReference type="Proteomes" id="UP000019918"/>
    </source>
</evidence>
<dbReference type="CDD" id="cd07957">
    <property type="entry name" value="Anticodon_Ia_Met"/>
    <property type="match status" value="1"/>
</dbReference>
<evidence type="ECO:0000256" key="9">
    <source>
        <dbReference type="ARBA" id="ARBA00022840"/>
    </source>
</evidence>
<evidence type="ECO:0000256" key="13">
    <source>
        <dbReference type="RuleBase" id="RU363039"/>
    </source>
</evidence>
<dbReference type="SUPFAM" id="SSF52374">
    <property type="entry name" value="Nucleotidylyl transferase"/>
    <property type="match status" value="1"/>
</dbReference>
<sequence>MKSYVTTPIYYVNDKPHMGHAYATIHADVVTRIKKMAGCHTFLLTGADEHGEKIAKAATARGITNEEFVRQNAEHFILAWDKLNVDYSFFVRTSSTFHREFVQNSLQKLYDAGDIYSAEYEGLYSVGQERFVTEKELVNGKIPEDKDPPVIRKEKNYFFRMSKYQDWIKSYLHEHPDLISPSQYTNEVMQMLNEDIGDLSISRPRERLSWGIAIPWDNEHVTYVWFDALLSYISALHYAHPDDAQAFWQESQHIIGKDILKTHTLFWLSMCKALGFSPYKRLLVSGHLLGSDGRKMSKSLGNGVDPLYAAEKYSCDVLRYTLIKELRFGSDGIISEAVIQQRLNNDLANDIGNLLSRTVAMINKYCNGVVPEMSEQTFSQHFLISKAAATFDTTLPLVDELKLSIVYENALDFVREANKFVNDSQPWNLFKDGQTALLEEALSVLFYSLDVISTLFYPVLPEKMSSMRNTLGLTTDQLQWQLPAVTRAGHQVSEHVMALFEKIID</sequence>
<dbReference type="InterPro" id="IPR014758">
    <property type="entry name" value="Met-tRNA_synth"/>
</dbReference>
<dbReference type="GO" id="GO:0006431">
    <property type="term" value="P:methionyl-tRNA aminoacylation"/>
    <property type="evidence" value="ECO:0007669"/>
    <property type="project" value="InterPro"/>
</dbReference>
<dbReference type="EC" id="6.1.1.10" evidence="3"/>
<evidence type="ECO:0000256" key="2">
    <source>
        <dbReference type="ARBA" id="ARBA00003314"/>
    </source>
</evidence>
<keyword evidence="7 13" id="KW-0547">Nucleotide-binding</keyword>
<dbReference type="SUPFAM" id="SSF47323">
    <property type="entry name" value="Anticodon-binding domain of a subclass of class I aminoacyl-tRNA synthetases"/>
    <property type="match status" value="1"/>
</dbReference>
<keyword evidence="11 13" id="KW-0030">Aminoacyl-tRNA synthetase</keyword>
<name>A0A014MDW3_9GAMM</name>
<dbReference type="InterPro" id="IPR032678">
    <property type="entry name" value="tRNA-synt_1_cat_dom"/>
</dbReference>
<dbReference type="Gene3D" id="1.10.730.10">
    <property type="entry name" value="Isoleucyl-tRNA Synthetase, Domain 1"/>
    <property type="match status" value="1"/>
</dbReference>
<reference evidence="16 17" key="1">
    <citation type="submission" date="2014-02" db="EMBL/GenBank/DDBJ databases">
        <title>Draft genome of Erwinia mallotivora strain BT-MARDI, a papaya dieback pathogen.</title>
        <authorList>
            <person name="Redzuan R."/>
            <person name="Abu Bakar N."/>
            <person name="Badrun R."/>
            <person name="Mohd Raih M.F."/>
            <person name="Rozano L."/>
            <person name="Mat Amin N."/>
        </authorList>
    </citation>
    <scope>NUCLEOTIDE SEQUENCE [LARGE SCALE GENOMIC DNA]</scope>
    <source>
        <strain evidence="16 17">BT-MARDI</strain>
    </source>
</reference>
<evidence type="ECO:0000259" key="14">
    <source>
        <dbReference type="Pfam" id="PF01406"/>
    </source>
</evidence>
<evidence type="ECO:0000256" key="6">
    <source>
        <dbReference type="ARBA" id="ARBA00022723"/>
    </source>
</evidence>
<dbReference type="AlphaFoldDB" id="A0A014MDW3"/>
<dbReference type="PRINTS" id="PR01041">
    <property type="entry name" value="TRNASYNTHMET"/>
</dbReference>
<dbReference type="InterPro" id="IPR014729">
    <property type="entry name" value="Rossmann-like_a/b/a_fold"/>
</dbReference>
<dbReference type="EMBL" id="JFHN01000034">
    <property type="protein sequence ID" value="EXU76229.1"/>
    <property type="molecule type" value="Genomic_DNA"/>
</dbReference>
<evidence type="ECO:0000256" key="3">
    <source>
        <dbReference type="ARBA" id="ARBA00012838"/>
    </source>
</evidence>
<dbReference type="Gene3D" id="3.40.50.620">
    <property type="entry name" value="HUPs"/>
    <property type="match status" value="1"/>
</dbReference>
<dbReference type="InterPro" id="IPR033911">
    <property type="entry name" value="MetRS_core"/>
</dbReference>
<dbReference type="PANTHER" id="PTHR43326">
    <property type="entry name" value="METHIONYL-TRNA SYNTHETASE"/>
    <property type="match status" value="1"/>
</dbReference>
<evidence type="ECO:0000256" key="11">
    <source>
        <dbReference type="ARBA" id="ARBA00023146"/>
    </source>
</evidence>
<dbReference type="InterPro" id="IPR009080">
    <property type="entry name" value="tRNAsynth_Ia_anticodon-bd"/>
</dbReference>
<keyword evidence="10 13" id="KW-0648">Protein biosynthesis</keyword>
<evidence type="ECO:0000256" key="1">
    <source>
        <dbReference type="ARBA" id="ARBA00001947"/>
    </source>
</evidence>
<dbReference type="Pfam" id="PF01406">
    <property type="entry name" value="tRNA-synt_1e"/>
    <property type="match status" value="1"/>
</dbReference>